<comment type="caution">
    <text evidence="1">The sequence shown here is derived from an EMBL/GenBank/DDBJ whole genome shotgun (WGS) entry which is preliminary data.</text>
</comment>
<accession>A0A3A8QR24</accession>
<dbReference type="OrthoDB" id="5383218at2"/>
<dbReference type="EMBL" id="RAWM01000017">
    <property type="protein sequence ID" value="RKH71216.1"/>
    <property type="molecule type" value="Genomic_DNA"/>
</dbReference>
<dbReference type="RefSeq" id="WP_120546435.1">
    <property type="nucleotide sequence ID" value="NZ_RAWM01000017.1"/>
</dbReference>
<evidence type="ECO:0000313" key="1">
    <source>
        <dbReference type="EMBL" id="RKH71216.1"/>
    </source>
</evidence>
<reference evidence="2" key="1">
    <citation type="submission" date="2018-09" db="EMBL/GenBank/DDBJ databases">
        <authorList>
            <person name="Livingstone P.G."/>
            <person name="Whitworth D.E."/>
        </authorList>
    </citation>
    <scope>NUCLEOTIDE SEQUENCE [LARGE SCALE GENOMIC DNA]</scope>
    <source>
        <strain evidence="2">AB047A</strain>
    </source>
</reference>
<evidence type="ECO:0000313" key="2">
    <source>
        <dbReference type="Proteomes" id="UP000282656"/>
    </source>
</evidence>
<keyword evidence="2" id="KW-1185">Reference proteome</keyword>
<dbReference type="AlphaFoldDB" id="A0A3A8QR24"/>
<name>A0A3A8QR24_9BACT</name>
<protein>
    <submittedName>
        <fullName evidence="1">Uncharacterized protein</fullName>
    </submittedName>
</protein>
<sequence>MVLELSQQQIHLLQVSLAESIDALRDEVVHTDTRDLREHLKDTLERLQAIQREVEAQARPAAQP</sequence>
<proteinExistence type="predicted"/>
<dbReference type="Proteomes" id="UP000282656">
    <property type="component" value="Unassembled WGS sequence"/>
</dbReference>
<gene>
    <name evidence="1" type="ORF">D7X96_09240</name>
</gene>
<organism evidence="1 2">
    <name type="scientific">Corallococcus interemptor</name>
    <dbReference type="NCBI Taxonomy" id="2316720"/>
    <lineage>
        <taxon>Bacteria</taxon>
        <taxon>Pseudomonadati</taxon>
        <taxon>Myxococcota</taxon>
        <taxon>Myxococcia</taxon>
        <taxon>Myxococcales</taxon>
        <taxon>Cystobacterineae</taxon>
        <taxon>Myxococcaceae</taxon>
        <taxon>Corallococcus</taxon>
    </lineage>
</organism>